<feature type="domain" description="DinB-like" evidence="1">
    <location>
        <begin position="41"/>
        <end position="191"/>
    </location>
</feature>
<comment type="caution">
    <text evidence="2">The sequence shown here is derived from an EMBL/GenBank/DDBJ whole genome shotgun (WGS) entry which is preliminary data.</text>
</comment>
<evidence type="ECO:0000313" key="3">
    <source>
        <dbReference type="Proteomes" id="UP000037179"/>
    </source>
</evidence>
<accession>A0ABC9YV94</accession>
<dbReference type="InterPro" id="IPR024775">
    <property type="entry name" value="DinB-like"/>
</dbReference>
<reference evidence="2 3" key="2">
    <citation type="journal article" date="2016" name="Genome Announc.">
        <title>Draft Genome Sequence of Erythromycin- and Oxytetracycline-Sensitive Nocardia seriolae Strain U-1 (NBRC 110359).</title>
        <authorList>
            <person name="Imajoh M."/>
            <person name="Sukeda M."/>
            <person name="Shimizu M."/>
            <person name="Yamane J."/>
            <person name="Ohnishi K."/>
            <person name="Oshima S."/>
        </authorList>
    </citation>
    <scope>NUCLEOTIDE SEQUENCE [LARGE SCALE GENOMIC DNA]</scope>
    <source>
        <strain evidence="2 3">U-1</strain>
    </source>
</reference>
<proteinExistence type="predicted"/>
<dbReference type="SUPFAM" id="SSF109854">
    <property type="entry name" value="DinB/YfiT-like putative metalloenzymes"/>
    <property type="match status" value="1"/>
</dbReference>
<dbReference type="InterPro" id="IPR034660">
    <property type="entry name" value="DinB/YfiT-like"/>
</dbReference>
<organism evidence="2 3">
    <name type="scientific">Nocardia seriolae</name>
    <dbReference type="NCBI Taxonomy" id="37332"/>
    <lineage>
        <taxon>Bacteria</taxon>
        <taxon>Bacillati</taxon>
        <taxon>Actinomycetota</taxon>
        <taxon>Actinomycetes</taxon>
        <taxon>Mycobacteriales</taxon>
        <taxon>Nocardiaceae</taxon>
        <taxon>Nocardia</taxon>
    </lineage>
</organism>
<reference evidence="3" key="1">
    <citation type="submission" date="2015-07" db="EMBL/GenBank/DDBJ databases">
        <title>Nocardia seriolae U-1 whole genome shotgun sequence.</title>
        <authorList>
            <person name="Imajoh M."/>
            <person name="Fukumoto Y."/>
            <person name="Sukeda M."/>
            <person name="Yamane J."/>
            <person name="Yamasaki K."/>
            <person name="Shimizu M."/>
            <person name="Ohnishi K."/>
            <person name="Oshima S."/>
        </authorList>
    </citation>
    <scope>NUCLEOTIDE SEQUENCE [LARGE SCALE GENOMIC DNA]</scope>
    <source>
        <strain evidence="3">U-1</strain>
    </source>
</reference>
<dbReference type="EMBL" id="BBYQ01000045">
    <property type="protein sequence ID" value="GAP28886.1"/>
    <property type="molecule type" value="Genomic_DNA"/>
</dbReference>
<dbReference type="AlphaFoldDB" id="A0ABC9YV94"/>
<evidence type="ECO:0000259" key="1">
    <source>
        <dbReference type="Pfam" id="PF12867"/>
    </source>
</evidence>
<protein>
    <recommendedName>
        <fullName evidence="1">DinB-like domain-containing protein</fullName>
    </recommendedName>
</protein>
<dbReference type="Pfam" id="PF12867">
    <property type="entry name" value="DinB_2"/>
    <property type="match status" value="1"/>
</dbReference>
<gene>
    <name evidence="2" type="ORF">NSK11_contig00045-0022</name>
</gene>
<name>A0ABC9YV94_9NOCA</name>
<dbReference type="Proteomes" id="UP000037179">
    <property type="component" value="Unassembled WGS sequence"/>
</dbReference>
<sequence length="195" mass="20944">MSAMPIVPDAKDWTWVLERTCAECGFDPDATAFEAVPGLTRDSAARLAVALERPDARLCPDDSTWSTVEYAAHVRDVCRIFTHRLDITRTGGPRPGPTLGGYDPAVTVGDNGILMFSNWDQDATAVAENYAAAETAAVAAELATAAETVARAFEAVPVAERSRAALRGNGSAFTVDSMARYFIHDLVHHVHDVRG</sequence>
<evidence type="ECO:0000313" key="2">
    <source>
        <dbReference type="EMBL" id="GAP28886.1"/>
    </source>
</evidence>
<keyword evidence="3" id="KW-1185">Reference proteome</keyword>
<dbReference type="Gene3D" id="1.20.120.450">
    <property type="entry name" value="dinb family like domain"/>
    <property type="match status" value="1"/>
</dbReference>